<evidence type="ECO:0000313" key="2">
    <source>
        <dbReference type="EMBL" id="MFI7588198.1"/>
    </source>
</evidence>
<name>A0ABW8AQ08_9ACTN</name>
<dbReference type="PROSITE" id="PS50263">
    <property type="entry name" value="CN_HYDROLASE"/>
    <property type="match status" value="1"/>
</dbReference>
<keyword evidence="3" id="KW-1185">Reference proteome</keyword>
<dbReference type="Proteomes" id="UP001612915">
    <property type="component" value="Unassembled WGS sequence"/>
</dbReference>
<accession>A0ABW8AQ08</accession>
<dbReference type="GO" id="GO:0016787">
    <property type="term" value="F:hydrolase activity"/>
    <property type="evidence" value="ECO:0007669"/>
    <property type="project" value="UniProtKB-KW"/>
</dbReference>
<dbReference type="InterPro" id="IPR036526">
    <property type="entry name" value="C-N_Hydrolase_sf"/>
</dbReference>
<evidence type="ECO:0000313" key="3">
    <source>
        <dbReference type="Proteomes" id="UP001612915"/>
    </source>
</evidence>
<dbReference type="Gene3D" id="3.60.110.10">
    <property type="entry name" value="Carbon-nitrogen hydrolase"/>
    <property type="match status" value="1"/>
</dbReference>
<reference evidence="2 3" key="1">
    <citation type="submission" date="2024-10" db="EMBL/GenBank/DDBJ databases">
        <title>The Natural Products Discovery Center: Release of the First 8490 Sequenced Strains for Exploring Actinobacteria Biosynthetic Diversity.</title>
        <authorList>
            <person name="Kalkreuter E."/>
            <person name="Kautsar S.A."/>
            <person name="Yang D."/>
            <person name="Bader C.D."/>
            <person name="Teijaro C.N."/>
            <person name="Fluegel L."/>
            <person name="Davis C.M."/>
            <person name="Simpson J.R."/>
            <person name="Lauterbach L."/>
            <person name="Steele A.D."/>
            <person name="Gui C."/>
            <person name="Meng S."/>
            <person name="Li G."/>
            <person name="Viehrig K."/>
            <person name="Ye F."/>
            <person name="Su P."/>
            <person name="Kiefer A.F."/>
            <person name="Nichols A."/>
            <person name="Cepeda A.J."/>
            <person name="Yan W."/>
            <person name="Fan B."/>
            <person name="Jiang Y."/>
            <person name="Adhikari A."/>
            <person name="Zheng C.-J."/>
            <person name="Schuster L."/>
            <person name="Cowan T.M."/>
            <person name="Smanski M.J."/>
            <person name="Chevrette M.G."/>
            <person name="De Carvalho L.P.S."/>
            <person name="Shen B."/>
        </authorList>
    </citation>
    <scope>NUCLEOTIDE SEQUENCE [LARGE SCALE GENOMIC DNA]</scope>
    <source>
        <strain evidence="2 3">NPDC049639</strain>
    </source>
</reference>
<keyword evidence="2" id="KW-0378">Hydrolase</keyword>
<organism evidence="2 3">
    <name type="scientific">Spongisporangium articulatum</name>
    <dbReference type="NCBI Taxonomy" id="3362603"/>
    <lineage>
        <taxon>Bacteria</taxon>
        <taxon>Bacillati</taxon>
        <taxon>Actinomycetota</taxon>
        <taxon>Actinomycetes</taxon>
        <taxon>Kineosporiales</taxon>
        <taxon>Kineosporiaceae</taxon>
        <taxon>Spongisporangium</taxon>
    </lineage>
</organism>
<comment type="caution">
    <text evidence="2">The sequence shown here is derived from an EMBL/GenBank/DDBJ whole genome shotgun (WGS) entry which is preliminary data.</text>
</comment>
<dbReference type="SUPFAM" id="SSF56317">
    <property type="entry name" value="Carbon-nitrogen hydrolase"/>
    <property type="match status" value="1"/>
</dbReference>
<dbReference type="InterPro" id="IPR003010">
    <property type="entry name" value="C-N_Hydrolase"/>
</dbReference>
<evidence type="ECO:0000259" key="1">
    <source>
        <dbReference type="PROSITE" id="PS50263"/>
    </source>
</evidence>
<dbReference type="RefSeq" id="WP_398281327.1">
    <property type="nucleotide sequence ID" value="NZ_JBITLV010000004.1"/>
</dbReference>
<sequence>MRLAVAQPSCVALDVVANVAAHAALVTEAQARVVVFPELSLTGYELGAAPVSPDDARLAPLVAACGRSGSVALVGAPVTEGGARYIGMLAVDGCGASVVYRKVYCDESEASFTDGPGPVALEVDGRRLGLAICRDTRFGEHRSRTAALGIDAYVAGILMHVDESQMQARRGVQIARELQVPVAFAGYAAPTGEGYTDPAGRSAIWAGDGTVLAQAGTSVGEAVVAELF</sequence>
<gene>
    <name evidence="2" type="ORF">ACIB24_14105</name>
</gene>
<dbReference type="Pfam" id="PF00795">
    <property type="entry name" value="CN_hydrolase"/>
    <property type="match status" value="1"/>
</dbReference>
<feature type="domain" description="CN hydrolase" evidence="1">
    <location>
        <begin position="1"/>
        <end position="228"/>
    </location>
</feature>
<protein>
    <submittedName>
        <fullName evidence="2">Carbon-nitrogen hydrolase family protein</fullName>
    </submittedName>
</protein>
<dbReference type="EMBL" id="JBITLV010000004">
    <property type="protein sequence ID" value="MFI7588198.1"/>
    <property type="molecule type" value="Genomic_DNA"/>
</dbReference>
<proteinExistence type="predicted"/>
<dbReference type="CDD" id="cd07197">
    <property type="entry name" value="nitrilase"/>
    <property type="match status" value="1"/>
</dbReference>